<dbReference type="PROSITE" id="PS50181">
    <property type="entry name" value="FBOX"/>
    <property type="match status" value="1"/>
</dbReference>
<feature type="domain" description="F-box" evidence="3">
    <location>
        <begin position="114"/>
        <end position="169"/>
    </location>
</feature>
<feature type="region of interest" description="Disordered" evidence="1">
    <location>
        <begin position="1"/>
        <end position="38"/>
    </location>
</feature>
<comment type="caution">
    <text evidence="4">The sequence shown here is derived from an EMBL/GenBank/DDBJ whole genome shotgun (WGS) entry which is preliminary data.</text>
</comment>
<dbReference type="RefSeq" id="XP_070863835.1">
    <property type="nucleotide sequence ID" value="XM_071012894.1"/>
</dbReference>
<evidence type="ECO:0000259" key="3">
    <source>
        <dbReference type="PROSITE" id="PS50181"/>
    </source>
</evidence>
<feature type="transmembrane region" description="Helical" evidence="2">
    <location>
        <begin position="260"/>
        <end position="286"/>
    </location>
</feature>
<evidence type="ECO:0000313" key="5">
    <source>
        <dbReference type="Proteomes" id="UP001600064"/>
    </source>
</evidence>
<keyword evidence="5" id="KW-1185">Reference proteome</keyword>
<dbReference type="InterPro" id="IPR036047">
    <property type="entry name" value="F-box-like_dom_sf"/>
</dbReference>
<keyword evidence="2" id="KW-0812">Transmembrane</keyword>
<organism evidence="4 5">
    <name type="scientific">Remersonia thermophila</name>
    <dbReference type="NCBI Taxonomy" id="72144"/>
    <lineage>
        <taxon>Eukaryota</taxon>
        <taxon>Fungi</taxon>
        <taxon>Dikarya</taxon>
        <taxon>Ascomycota</taxon>
        <taxon>Pezizomycotina</taxon>
        <taxon>Sordariomycetes</taxon>
        <taxon>Sordariomycetidae</taxon>
        <taxon>Sordariales</taxon>
        <taxon>Sordariales incertae sedis</taxon>
        <taxon>Remersonia</taxon>
    </lineage>
</organism>
<reference evidence="4 5" key="1">
    <citation type="journal article" date="2024" name="Commun. Biol.">
        <title>Comparative genomic analysis of thermophilic fungi reveals convergent evolutionary adaptations and gene losses.</title>
        <authorList>
            <person name="Steindorff A.S."/>
            <person name="Aguilar-Pontes M.V."/>
            <person name="Robinson A.J."/>
            <person name="Andreopoulos B."/>
            <person name="LaButti K."/>
            <person name="Kuo A."/>
            <person name="Mondo S."/>
            <person name="Riley R."/>
            <person name="Otillar R."/>
            <person name="Haridas S."/>
            <person name="Lipzen A."/>
            <person name="Grimwood J."/>
            <person name="Schmutz J."/>
            <person name="Clum A."/>
            <person name="Reid I.D."/>
            <person name="Moisan M.C."/>
            <person name="Butler G."/>
            <person name="Nguyen T.T.M."/>
            <person name="Dewar K."/>
            <person name="Conant G."/>
            <person name="Drula E."/>
            <person name="Henrissat B."/>
            <person name="Hansel C."/>
            <person name="Singer S."/>
            <person name="Hutchinson M.I."/>
            <person name="de Vries R.P."/>
            <person name="Natvig D.O."/>
            <person name="Powell A.J."/>
            <person name="Tsang A."/>
            <person name="Grigoriev I.V."/>
        </authorList>
    </citation>
    <scope>NUCLEOTIDE SEQUENCE [LARGE SCALE GENOMIC DNA]</scope>
    <source>
        <strain evidence="4 5">ATCC 22073</strain>
    </source>
</reference>
<dbReference type="Gene3D" id="1.20.1280.50">
    <property type="match status" value="1"/>
</dbReference>
<feature type="transmembrane region" description="Helical" evidence="2">
    <location>
        <begin position="362"/>
        <end position="387"/>
    </location>
</feature>
<name>A0ABR4D454_9PEZI</name>
<dbReference type="EMBL" id="JAZGUE010000006">
    <property type="protein sequence ID" value="KAL2265108.1"/>
    <property type="molecule type" value="Genomic_DNA"/>
</dbReference>
<evidence type="ECO:0000256" key="1">
    <source>
        <dbReference type="SAM" id="MobiDB-lite"/>
    </source>
</evidence>
<dbReference type="SUPFAM" id="SSF81383">
    <property type="entry name" value="F-box domain"/>
    <property type="match status" value="1"/>
</dbReference>
<dbReference type="CDD" id="cd09917">
    <property type="entry name" value="F-box_SF"/>
    <property type="match status" value="1"/>
</dbReference>
<sequence>MAPALVERSATPTIPHLASPGAVPVPVPVPGSGPTTPELTAQGANFIHGLIGLSPGGFSETVRHSISSRAKKDHDAPSAGTAISPQPPGADAQSGLAGVDKPPDPPPPPPGPRPRHLLSLPPEIFLMILRHLDFADIVRLRWTCKQLRALASPKQVQSLFGADRLRMQLLSHCRVCLRYDPCRSSLLSTNLMDLGYPLSSRCVDCAIEARDPRIRVGKKIVLANADSVWVCRWCGFPITEGAAYGCEQMHRECYKHYNDVLFAFFVLGWIQLSLGIVASALAWRYYRHDVLVFAPTVTNFLLLWICLSFLVFRGHWHRTYHYTLILESLILGLWIPPVYHIAREIAGNTGPGSIPASAKATLAMFVLNMLFRLLNLLGNVLLVSGFVTTKWKRSTIPRWLRPFHALAAGLVMWTYPQSLEQKSLADYE</sequence>
<protein>
    <recommendedName>
        <fullName evidence="3">F-box domain-containing protein</fullName>
    </recommendedName>
</protein>
<dbReference type="InterPro" id="IPR001810">
    <property type="entry name" value="F-box_dom"/>
</dbReference>
<proteinExistence type="predicted"/>
<feature type="transmembrane region" description="Helical" evidence="2">
    <location>
        <begin position="324"/>
        <end position="342"/>
    </location>
</feature>
<gene>
    <name evidence="4" type="ORF">VTJ83DRAFT_6208</name>
</gene>
<feature type="region of interest" description="Disordered" evidence="1">
    <location>
        <begin position="62"/>
        <end position="116"/>
    </location>
</feature>
<accession>A0ABR4D454</accession>
<keyword evidence="2" id="KW-1133">Transmembrane helix</keyword>
<dbReference type="SMART" id="SM00256">
    <property type="entry name" value="FBOX"/>
    <property type="match status" value="1"/>
</dbReference>
<dbReference type="GeneID" id="98127538"/>
<evidence type="ECO:0000256" key="2">
    <source>
        <dbReference type="SAM" id="Phobius"/>
    </source>
</evidence>
<evidence type="ECO:0000313" key="4">
    <source>
        <dbReference type="EMBL" id="KAL2265108.1"/>
    </source>
</evidence>
<feature type="transmembrane region" description="Helical" evidence="2">
    <location>
        <begin position="292"/>
        <end position="312"/>
    </location>
</feature>
<dbReference type="Proteomes" id="UP001600064">
    <property type="component" value="Unassembled WGS sequence"/>
</dbReference>
<dbReference type="Pfam" id="PF12937">
    <property type="entry name" value="F-box-like"/>
    <property type="match status" value="1"/>
</dbReference>
<keyword evidence="2" id="KW-0472">Membrane</keyword>